<keyword evidence="12" id="KW-1185">Reference proteome</keyword>
<evidence type="ECO:0000256" key="10">
    <source>
        <dbReference type="RuleBase" id="RU000461"/>
    </source>
</evidence>
<dbReference type="GO" id="GO:0004497">
    <property type="term" value="F:monooxygenase activity"/>
    <property type="evidence" value="ECO:0007669"/>
    <property type="project" value="UniProtKB-KW"/>
</dbReference>
<dbReference type="GO" id="GO:0005506">
    <property type="term" value="F:iron ion binding"/>
    <property type="evidence" value="ECO:0007669"/>
    <property type="project" value="InterPro"/>
</dbReference>
<dbReference type="PANTHER" id="PTHR46300">
    <property type="entry name" value="P450, PUTATIVE (EUROFUNG)-RELATED-RELATED"/>
    <property type="match status" value="1"/>
</dbReference>
<proteinExistence type="inferred from homology"/>
<evidence type="ECO:0000256" key="8">
    <source>
        <dbReference type="ARBA" id="ARBA00023033"/>
    </source>
</evidence>
<evidence type="ECO:0000256" key="2">
    <source>
        <dbReference type="ARBA" id="ARBA00005179"/>
    </source>
</evidence>
<evidence type="ECO:0000256" key="4">
    <source>
        <dbReference type="ARBA" id="ARBA00022617"/>
    </source>
</evidence>
<reference evidence="11" key="1">
    <citation type="submission" date="2020-11" db="EMBL/GenBank/DDBJ databases">
        <authorList>
            <consortium name="DOE Joint Genome Institute"/>
            <person name="Ahrendt S."/>
            <person name="Riley R."/>
            <person name="Andreopoulos W."/>
            <person name="LaButti K."/>
            <person name="Pangilinan J."/>
            <person name="Ruiz-duenas F.J."/>
            <person name="Barrasa J.M."/>
            <person name="Sanchez-Garcia M."/>
            <person name="Camarero S."/>
            <person name="Miyauchi S."/>
            <person name="Serrano A."/>
            <person name="Linde D."/>
            <person name="Babiker R."/>
            <person name="Drula E."/>
            <person name="Ayuso-Fernandez I."/>
            <person name="Pacheco R."/>
            <person name="Padilla G."/>
            <person name="Ferreira P."/>
            <person name="Barriuso J."/>
            <person name="Kellner H."/>
            <person name="Castanera R."/>
            <person name="Alfaro M."/>
            <person name="Ramirez L."/>
            <person name="Pisabarro A.G."/>
            <person name="Kuo A."/>
            <person name="Tritt A."/>
            <person name="Lipzen A."/>
            <person name="He G."/>
            <person name="Yan M."/>
            <person name="Ng V."/>
            <person name="Cullen D."/>
            <person name="Martin F."/>
            <person name="Rosso M.-N."/>
            <person name="Henrissat B."/>
            <person name="Hibbett D."/>
            <person name="Martinez A.T."/>
            <person name="Grigoriev I.V."/>
        </authorList>
    </citation>
    <scope>NUCLEOTIDE SEQUENCE</scope>
    <source>
        <strain evidence="11">AH 44721</strain>
    </source>
</reference>
<dbReference type="GO" id="GO:0020037">
    <property type="term" value="F:heme binding"/>
    <property type="evidence" value="ECO:0007669"/>
    <property type="project" value="InterPro"/>
</dbReference>
<evidence type="ECO:0000313" key="11">
    <source>
        <dbReference type="EMBL" id="KAF8885537.1"/>
    </source>
</evidence>
<evidence type="ECO:0000256" key="9">
    <source>
        <dbReference type="PIRSR" id="PIRSR602401-1"/>
    </source>
</evidence>
<name>A0A9P5TJL7_GYMJU</name>
<dbReference type="PRINTS" id="PR00463">
    <property type="entry name" value="EP450I"/>
</dbReference>
<keyword evidence="5 9" id="KW-0479">Metal-binding</keyword>
<evidence type="ECO:0000313" key="12">
    <source>
        <dbReference type="Proteomes" id="UP000724874"/>
    </source>
</evidence>
<sequence length="503" mass="56837">MVETFPTILLLLAGGLFLWTLLHSKDFSRNHPPLPPGPPTDPVIGHLRIMPTDHIDTFFYELSKKYGKVAHLRIPGRTMIILSSVQAAVDLLDKRSAIYSDRAPSDVMMLMGWEHDMAFFPYGKRFHQHRKMLNEYFNHEKCADYLPFQAVEAHRLVQRLLSHPEKFNDHLNWFATAVILRINYGHELISNNDPYFKVVSDAAYCIVHCATPGSNLVDLLPIMKYLPSWFPGTYPATQARSFRPTIQVMHDYPFQDVKNQIAEGTAKESFLSTHLEGLHHEGQNYAYTVEDIKGATGVIYSAGADTTWSTLAIFMLAMVLYPSAQAAAQKEIDEFMGPDRLPEFADRPNMPYLECIVQETYRWNNSVPTGLPHRSTEDDIYNGMFIPKGSIIVANTRGMTLDEDVYKNPHIFDPSRYLRGEPHPVGQFGFGRRICPGRHMADSSVWIAIASVLAAFTISPVKAADGTPIFPKEEFILGITSHPKPFKCIISPRNDKARGIVES</sequence>
<dbReference type="PANTHER" id="PTHR46300:SF5">
    <property type="entry name" value="CYTOCHROME P450"/>
    <property type="match status" value="1"/>
</dbReference>
<gene>
    <name evidence="11" type="ORF">CPB84DRAFT_1788232</name>
</gene>
<accession>A0A9P5TJL7</accession>
<comment type="similarity">
    <text evidence="3 10">Belongs to the cytochrome P450 family.</text>
</comment>
<dbReference type="Pfam" id="PF00067">
    <property type="entry name" value="p450"/>
    <property type="match status" value="1"/>
</dbReference>
<comment type="cofactor">
    <cofactor evidence="1 9">
        <name>heme</name>
        <dbReference type="ChEBI" id="CHEBI:30413"/>
    </cofactor>
</comment>
<dbReference type="SUPFAM" id="SSF48264">
    <property type="entry name" value="Cytochrome P450"/>
    <property type="match status" value="1"/>
</dbReference>
<evidence type="ECO:0000256" key="3">
    <source>
        <dbReference type="ARBA" id="ARBA00010617"/>
    </source>
</evidence>
<comment type="pathway">
    <text evidence="2">Secondary metabolite biosynthesis.</text>
</comment>
<dbReference type="AlphaFoldDB" id="A0A9P5TJL7"/>
<dbReference type="GO" id="GO:0016705">
    <property type="term" value="F:oxidoreductase activity, acting on paired donors, with incorporation or reduction of molecular oxygen"/>
    <property type="evidence" value="ECO:0007669"/>
    <property type="project" value="InterPro"/>
</dbReference>
<dbReference type="EMBL" id="JADNYJ010000101">
    <property type="protein sequence ID" value="KAF8885537.1"/>
    <property type="molecule type" value="Genomic_DNA"/>
</dbReference>
<dbReference type="InterPro" id="IPR036396">
    <property type="entry name" value="Cyt_P450_sf"/>
</dbReference>
<dbReference type="PROSITE" id="PS00086">
    <property type="entry name" value="CYTOCHROME_P450"/>
    <property type="match status" value="1"/>
</dbReference>
<dbReference type="InterPro" id="IPR017972">
    <property type="entry name" value="Cyt_P450_CS"/>
</dbReference>
<evidence type="ECO:0000256" key="7">
    <source>
        <dbReference type="ARBA" id="ARBA00023004"/>
    </source>
</evidence>
<dbReference type="InterPro" id="IPR050364">
    <property type="entry name" value="Cytochrome_P450_fung"/>
</dbReference>
<evidence type="ECO:0000256" key="6">
    <source>
        <dbReference type="ARBA" id="ARBA00023002"/>
    </source>
</evidence>
<dbReference type="InterPro" id="IPR002401">
    <property type="entry name" value="Cyt_P450_E_grp-I"/>
</dbReference>
<dbReference type="Proteomes" id="UP000724874">
    <property type="component" value="Unassembled WGS sequence"/>
</dbReference>
<dbReference type="OrthoDB" id="2789670at2759"/>
<protein>
    <submittedName>
        <fullName evidence="11">Cytochrome P450</fullName>
    </submittedName>
</protein>
<evidence type="ECO:0000256" key="5">
    <source>
        <dbReference type="ARBA" id="ARBA00022723"/>
    </source>
</evidence>
<keyword evidence="8 10" id="KW-0503">Monooxygenase</keyword>
<keyword evidence="7 9" id="KW-0408">Iron</keyword>
<dbReference type="Gene3D" id="1.10.630.10">
    <property type="entry name" value="Cytochrome P450"/>
    <property type="match status" value="1"/>
</dbReference>
<feature type="binding site" description="axial binding residue" evidence="9">
    <location>
        <position position="435"/>
    </location>
    <ligand>
        <name>heme</name>
        <dbReference type="ChEBI" id="CHEBI:30413"/>
    </ligand>
    <ligandPart>
        <name>Fe</name>
        <dbReference type="ChEBI" id="CHEBI:18248"/>
    </ligandPart>
</feature>
<keyword evidence="6 10" id="KW-0560">Oxidoreductase</keyword>
<evidence type="ECO:0000256" key="1">
    <source>
        <dbReference type="ARBA" id="ARBA00001971"/>
    </source>
</evidence>
<dbReference type="InterPro" id="IPR001128">
    <property type="entry name" value="Cyt_P450"/>
</dbReference>
<dbReference type="CDD" id="cd11065">
    <property type="entry name" value="CYP64-like"/>
    <property type="match status" value="1"/>
</dbReference>
<comment type="caution">
    <text evidence="11">The sequence shown here is derived from an EMBL/GenBank/DDBJ whole genome shotgun (WGS) entry which is preliminary data.</text>
</comment>
<keyword evidence="4 9" id="KW-0349">Heme</keyword>
<organism evidence="11 12">
    <name type="scientific">Gymnopilus junonius</name>
    <name type="common">Spectacular rustgill mushroom</name>
    <name type="synonym">Gymnopilus spectabilis subsp. junonius</name>
    <dbReference type="NCBI Taxonomy" id="109634"/>
    <lineage>
        <taxon>Eukaryota</taxon>
        <taxon>Fungi</taxon>
        <taxon>Dikarya</taxon>
        <taxon>Basidiomycota</taxon>
        <taxon>Agaricomycotina</taxon>
        <taxon>Agaricomycetes</taxon>
        <taxon>Agaricomycetidae</taxon>
        <taxon>Agaricales</taxon>
        <taxon>Agaricineae</taxon>
        <taxon>Hymenogastraceae</taxon>
        <taxon>Gymnopilus</taxon>
    </lineage>
</organism>